<keyword evidence="4" id="KW-1185">Reference proteome</keyword>
<evidence type="ECO:0000256" key="2">
    <source>
        <dbReference type="SAM" id="Phobius"/>
    </source>
</evidence>
<dbReference type="EMBL" id="JWZX01001644">
    <property type="protein sequence ID" value="KOO32939.1"/>
    <property type="molecule type" value="Genomic_DNA"/>
</dbReference>
<feature type="compositionally biased region" description="Basic and acidic residues" evidence="1">
    <location>
        <begin position="207"/>
        <end position="216"/>
    </location>
</feature>
<dbReference type="AlphaFoldDB" id="A0A0M0K293"/>
<protein>
    <submittedName>
        <fullName evidence="3">Uncharacterized protein</fullName>
    </submittedName>
</protein>
<feature type="region of interest" description="Disordered" evidence="1">
    <location>
        <begin position="157"/>
        <end position="178"/>
    </location>
</feature>
<feature type="transmembrane region" description="Helical" evidence="2">
    <location>
        <begin position="109"/>
        <end position="130"/>
    </location>
</feature>
<keyword evidence="2" id="KW-0812">Transmembrane</keyword>
<organism evidence="3 4">
    <name type="scientific">Chrysochromulina tobinii</name>
    <dbReference type="NCBI Taxonomy" id="1460289"/>
    <lineage>
        <taxon>Eukaryota</taxon>
        <taxon>Haptista</taxon>
        <taxon>Haptophyta</taxon>
        <taxon>Prymnesiophyceae</taxon>
        <taxon>Prymnesiales</taxon>
        <taxon>Chrysochromulinaceae</taxon>
        <taxon>Chrysochromulina</taxon>
    </lineage>
</organism>
<keyword evidence="2" id="KW-1133">Transmembrane helix</keyword>
<gene>
    <name evidence="3" type="ORF">Ctob_014538</name>
</gene>
<comment type="caution">
    <text evidence="3">The sequence shown here is derived from an EMBL/GenBank/DDBJ whole genome shotgun (WGS) entry which is preliminary data.</text>
</comment>
<feature type="compositionally biased region" description="Pro residues" evidence="1">
    <location>
        <begin position="161"/>
        <end position="172"/>
    </location>
</feature>
<feature type="transmembrane region" description="Helical" evidence="2">
    <location>
        <begin position="617"/>
        <end position="639"/>
    </location>
</feature>
<feature type="transmembrane region" description="Helical" evidence="2">
    <location>
        <begin position="85"/>
        <end position="103"/>
    </location>
</feature>
<feature type="transmembrane region" description="Helical" evidence="2">
    <location>
        <begin position="338"/>
        <end position="357"/>
    </location>
</feature>
<evidence type="ECO:0000313" key="3">
    <source>
        <dbReference type="EMBL" id="KOO32939.1"/>
    </source>
</evidence>
<feature type="transmembrane region" description="Helical" evidence="2">
    <location>
        <begin position="313"/>
        <end position="332"/>
    </location>
</feature>
<feature type="transmembrane region" description="Helical" evidence="2">
    <location>
        <begin position="444"/>
        <end position="463"/>
    </location>
</feature>
<accession>A0A0M0K293</accession>
<sequence length="866" mass="96939">MPGGFRLDEHNDSAQRIDHGAFVYEMRGNDPTYYSLQPHTARDIEAFDEKMSYLQEKGDSEGISLSALLSLETLKASADQMLAQLILPVLITALYGAAFSALGRTKTSILIDSIAKFGIYLMMPYGIYLIRQIRAGNDQGTKQAPCWRFLTSSSRIAPASVPSPPPSPPDDPPTSQSNLLETSAAAAAEQLEREAEARQAEAASEAEAARKAEEVRKGELKKKAALRCSMMSESERDLFAAAAAALGTTFAVTGPVVGPSRLRLSLSDENERRVKITRAATKLQSKCRMRRARRKVAAELADRKRRLTHISMPILLATIFALISETVIYHLIAQQAIYRIWHIYSLLFLVPSFYFCFQDLTSEDRPRFSLAHGFFLIAVVYRLNFRMAFIDVIIWDSIHEALTDLDGYFALASNTTALAIAANTTLSDVEEVTLRAAVGPATTLTPMIVMVIHIFLFTIVTGFGKSSLNLVASPNTCPHLLFPFQFFDACFNYSFFNMRTIDTALDSSWIILQVVLQIYIVIRDSGTLEALLKKYLKNTFNLFTCQVATDKLKEFDPNEDPLIRLQFLARIGWQFAIADVAALIATPAMVTFLVWRNGYYSFQDTTILIRPCELHNVWIRFAILLFIKPAGTALARWWLRLKMRTTLLGKRTMHGTSRIAAKIIAERAMRKGQGDIDDAVRANFDYKEEEMAAVKEEISISGLNFAVLRAKLMRKWRFFWAVVVLQLFSAFPHRNSVPTGIIGYFTKNGQTVVAVHMDVMPLSSSWIYVHPLVAKRVDPDLSTAFLLDRAAIEAANVTMLQTSCKVSNDDAGWRFRTGSELGTDAVRDILSADIVWTNDNEEHWPLIYNAQSGRGVDSIVARGPYW</sequence>
<dbReference type="Proteomes" id="UP000037460">
    <property type="component" value="Unassembled WGS sequence"/>
</dbReference>
<feature type="transmembrane region" description="Helical" evidence="2">
    <location>
        <begin position="571"/>
        <end position="595"/>
    </location>
</feature>
<dbReference type="PROSITE" id="PS50096">
    <property type="entry name" value="IQ"/>
    <property type="match status" value="1"/>
</dbReference>
<feature type="region of interest" description="Disordered" evidence="1">
    <location>
        <begin position="194"/>
        <end position="216"/>
    </location>
</feature>
<name>A0A0M0K293_9EUKA</name>
<keyword evidence="2" id="KW-0472">Membrane</keyword>
<reference evidence="4" key="1">
    <citation type="journal article" date="2015" name="PLoS Genet.">
        <title>Genome Sequence and Transcriptome Analyses of Chrysochromulina tobin: Metabolic Tools for Enhanced Algal Fitness in the Prominent Order Prymnesiales (Haptophyceae).</title>
        <authorList>
            <person name="Hovde B.T."/>
            <person name="Deodato C.R."/>
            <person name="Hunsperger H.M."/>
            <person name="Ryken S.A."/>
            <person name="Yost W."/>
            <person name="Jha R.K."/>
            <person name="Patterson J."/>
            <person name="Monnat R.J. Jr."/>
            <person name="Barlow S.B."/>
            <person name="Starkenburg S.R."/>
            <person name="Cattolico R.A."/>
        </authorList>
    </citation>
    <scope>NUCLEOTIDE SEQUENCE</scope>
    <source>
        <strain evidence="4">CCMP291</strain>
    </source>
</reference>
<evidence type="ECO:0000313" key="4">
    <source>
        <dbReference type="Proteomes" id="UP000037460"/>
    </source>
</evidence>
<feature type="transmembrane region" description="Helical" evidence="2">
    <location>
        <begin position="369"/>
        <end position="395"/>
    </location>
</feature>
<proteinExistence type="predicted"/>
<evidence type="ECO:0000256" key="1">
    <source>
        <dbReference type="SAM" id="MobiDB-lite"/>
    </source>
</evidence>